<feature type="compositionally biased region" description="Basic and acidic residues" evidence="1">
    <location>
        <begin position="156"/>
        <end position="166"/>
    </location>
</feature>
<dbReference type="AlphaFoldDB" id="A0AAV9XW52"/>
<feature type="region of interest" description="Disordered" evidence="1">
    <location>
        <begin position="41"/>
        <end position="96"/>
    </location>
</feature>
<evidence type="ECO:0000256" key="1">
    <source>
        <dbReference type="SAM" id="MobiDB-lite"/>
    </source>
</evidence>
<feature type="chain" id="PRO_5043709944" description="Signal peptide-containing protein" evidence="2">
    <location>
        <begin position="20"/>
        <end position="726"/>
    </location>
</feature>
<dbReference type="EMBL" id="JAWDEY010000016">
    <property type="protein sequence ID" value="KAK6588983.1"/>
    <property type="molecule type" value="Genomic_DNA"/>
</dbReference>
<feature type="region of interest" description="Disordered" evidence="1">
    <location>
        <begin position="115"/>
        <end position="140"/>
    </location>
</feature>
<gene>
    <name evidence="3" type="ORF">RS030_243649</name>
</gene>
<feature type="compositionally biased region" description="Low complexity" evidence="1">
    <location>
        <begin position="51"/>
        <end position="74"/>
    </location>
</feature>
<feature type="compositionally biased region" description="Basic and acidic residues" evidence="1">
    <location>
        <begin position="118"/>
        <end position="136"/>
    </location>
</feature>
<organism evidence="3 4">
    <name type="scientific">Cryptosporidium xiaoi</name>
    <dbReference type="NCBI Taxonomy" id="659607"/>
    <lineage>
        <taxon>Eukaryota</taxon>
        <taxon>Sar</taxon>
        <taxon>Alveolata</taxon>
        <taxon>Apicomplexa</taxon>
        <taxon>Conoidasida</taxon>
        <taxon>Coccidia</taxon>
        <taxon>Eucoccidiorida</taxon>
        <taxon>Eimeriorina</taxon>
        <taxon>Cryptosporidiidae</taxon>
        <taxon>Cryptosporidium</taxon>
    </lineage>
</organism>
<accession>A0AAV9XW52</accession>
<keyword evidence="4" id="KW-1185">Reference proteome</keyword>
<evidence type="ECO:0000256" key="2">
    <source>
        <dbReference type="SAM" id="SignalP"/>
    </source>
</evidence>
<evidence type="ECO:0000313" key="3">
    <source>
        <dbReference type="EMBL" id="KAK6588983.1"/>
    </source>
</evidence>
<feature type="region of interest" description="Disordered" evidence="1">
    <location>
        <begin position="156"/>
        <end position="185"/>
    </location>
</feature>
<protein>
    <recommendedName>
        <fullName evidence="5">Signal peptide-containing protein</fullName>
    </recommendedName>
</protein>
<comment type="caution">
    <text evidence="3">The sequence shown here is derived from an EMBL/GenBank/DDBJ whole genome shotgun (WGS) entry which is preliminary data.</text>
</comment>
<evidence type="ECO:0008006" key="5">
    <source>
        <dbReference type="Google" id="ProtNLM"/>
    </source>
</evidence>
<dbReference type="Proteomes" id="UP001311799">
    <property type="component" value="Unassembled WGS sequence"/>
</dbReference>
<keyword evidence="2" id="KW-0732">Signal</keyword>
<name>A0AAV9XW52_9CRYT</name>
<sequence length="726" mass="82437">MRYLNIILLFILSFTLIYNNKEISSTDEIKNTSFLRAIGGDGDEANDSDDSSSTNGSADIGSSSSHSNESNDNVSTKDDENSTDESSNDDHTKSTRFRNPLGYLLKRFKSDSSLYKNSKTDKHKDADDDSLTGKKPKDGRKNRKLLDFLKFGGKGRTKDDDLKQESSKSYIEVKSPDTLSTSDTESLNSFNEDANYNVLINIQDDAQTKGQYDVQLMNMYLESQSKSSEIDVKKSESIIQNNKSPYKTIKSIFSELYDGEICSEELIRQVLHVSVQLLLSKSYCRIAQNKMEGESTHCRKKCRVIKTKSCKLCQELFLKKDKCQRLTRKADAMVEKLLKILLECSIRLESSRKTRIYRRFRDVTPLKCSQEDLNVIKGKLESKILSVVMYVLDMRNLNKLKVTCDLCKYSECFNCKTISSCPRCPGLEDIASCSTCQVTQTLISEAIIKRNNEIDDIRKLIRRLESCESYLASKKGYSTKTAKHTELDVSTYINEKVKEWLLTLSLTTSDIDTHESESEKDIVKRRALELRTLPVEMKRAIVSGEVKLRSTKPQEQKREEESTQLSEVYKKVTKGAHGKRHKKDDTPSDKERVIAILLFENGICTVLMKRMLEEQIKIINAKIEELNSSHTGCEDCLLDGCRKKRCPNIPNINSLVKKRNEISSKLTLCNGMGYATKSELDAKMKEIIDSGILNEENVSSVLQSVMVAATPEEQSEDDDTEYTTRL</sequence>
<feature type="compositionally biased region" description="Acidic residues" evidence="1">
    <location>
        <begin position="41"/>
        <end position="50"/>
    </location>
</feature>
<feature type="signal peptide" evidence="2">
    <location>
        <begin position="1"/>
        <end position="19"/>
    </location>
</feature>
<reference evidence="3 4" key="1">
    <citation type="submission" date="2023-10" db="EMBL/GenBank/DDBJ databases">
        <title>Comparative genomics analysis reveals potential genetic determinants of host preference in Cryptosporidium xiaoi.</title>
        <authorList>
            <person name="Xiao L."/>
            <person name="Li J."/>
        </authorList>
    </citation>
    <scope>NUCLEOTIDE SEQUENCE [LARGE SCALE GENOMIC DNA]</scope>
    <source>
        <strain evidence="3 4">52996</strain>
    </source>
</reference>
<proteinExistence type="predicted"/>
<evidence type="ECO:0000313" key="4">
    <source>
        <dbReference type="Proteomes" id="UP001311799"/>
    </source>
</evidence>